<dbReference type="Proteomes" id="UP000319837">
    <property type="component" value="Unassembled WGS sequence"/>
</dbReference>
<dbReference type="GO" id="GO:0016757">
    <property type="term" value="F:glycosyltransferase activity"/>
    <property type="evidence" value="ECO:0007669"/>
    <property type="project" value="InterPro"/>
</dbReference>
<evidence type="ECO:0000313" key="3">
    <source>
        <dbReference type="EMBL" id="TRZ38253.1"/>
    </source>
</evidence>
<dbReference type="PANTHER" id="PTHR45947:SF14">
    <property type="entry name" value="SLL1723 PROTEIN"/>
    <property type="match status" value="1"/>
</dbReference>
<dbReference type="Pfam" id="PF13439">
    <property type="entry name" value="Glyco_transf_4"/>
    <property type="match status" value="1"/>
</dbReference>
<feature type="domain" description="Glycosyl transferase family 1" evidence="1">
    <location>
        <begin position="215"/>
        <end position="378"/>
    </location>
</feature>
<gene>
    <name evidence="3" type="ORF">CEQ21_22900</name>
</gene>
<dbReference type="EMBL" id="RIBP01000004">
    <property type="protein sequence ID" value="TRZ38253.1"/>
    <property type="molecule type" value="Genomic_DNA"/>
</dbReference>
<sequence length="418" mass="47253">MKILLATYWAIPHVGGVWNYMEQQKREMEKLGHEVDLLGFNEDSSAVYIINKDKAIEREKLLPLLEGKLTEEAYPELHVNALVKYTEFQRYIFELGAAYLGLAEYDVIHTQDVLAAASMARVLPEHTALVATLHGSVAHEIRHQLKNIHKSPTSYMARAYYDALERNGATAPDYTIVANNWLKNILMEEFNVPQEQLKVLHYGFDTDTFLEEMTKENTSLLIPQDKTVITYTGRLIEMKGVHHLIAALGKLKEDREDWVCWIIGEGDNQAELKKQVEELGIEDDVFFFGNRSDVPYLVSKTDIYVFPSLLENQPLSLVEAQIAGKPSIVSNAGGLPEMVKDGVTGLIYPAGDVKALYERLKLLLSSPEFQKIIGKNAQVWGLDHWSLSKGVQSILAVYEEAIAKNRKEESDVSMETDR</sequence>
<dbReference type="RefSeq" id="WP_185766524.1">
    <property type="nucleotide sequence ID" value="NZ_RIBP01000004.1"/>
</dbReference>
<dbReference type="SUPFAM" id="SSF53756">
    <property type="entry name" value="UDP-Glycosyltransferase/glycogen phosphorylase"/>
    <property type="match status" value="1"/>
</dbReference>
<proteinExistence type="predicted"/>
<keyword evidence="3" id="KW-0808">Transferase</keyword>
<dbReference type="CDD" id="cd03801">
    <property type="entry name" value="GT4_PimA-like"/>
    <property type="match status" value="1"/>
</dbReference>
<dbReference type="InterPro" id="IPR001296">
    <property type="entry name" value="Glyco_trans_1"/>
</dbReference>
<dbReference type="Gene3D" id="3.40.50.2000">
    <property type="entry name" value="Glycogen Phosphorylase B"/>
    <property type="match status" value="2"/>
</dbReference>
<organism evidence="3 4">
    <name type="scientific">Niallia circulans</name>
    <name type="common">Bacillus circulans</name>
    <dbReference type="NCBI Taxonomy" id="1397"/>
    <lineage>
        <taxon>Bacteria</taxon>
        <taxon>Bacillati</taxon>
        <taxon>Bacillota</taxon>
        <taxon>Bacilli</taxon>
        <taxon>Bacillales</taxon>
        <taxon>Bacillaceae</taxon>
        <taxon>Niallia</taxon>
    </lineage>
</organism>
<dbReference type="Pfam" id="PF00534">
    <property type="entry name" value="Glycos_transf_1"/>
    <property type="match status" value="1"/>
</dbReference>
<comment type="caution">
    <text evidence="3">The sequence shown here is derived from an EMBL/GenBank/DDBJ whole genome shotgun (WGS) entry which is preliminary data.</text>
</comment>
<evidence type="ECO:0000259" key="1">
    <source>
        <dbReference type="Pfam" id="PF00534"/>
    </source>
</evidence>
<dbReference type="InterPro" id="IPR028098">
    <property type="entry name" value="Glyco_trans_4-like_N"/>
</dbReference>
<evidence type="ECO:0000313" key="4">
    <source>
        <dbReference type="Proteomes" id="UP000319837"/>
    </source>
</evidence>
<dbReference type="InterPro" id="IPR050194">
    <property type="entry name" value="Glycosyltransferase_grp1"/>
</dbReference>
<accession>A0A553SMM7</accession>
<dbReference type="AlphaFoldDB" id="A0A553SMM7"/>
<protein>
    <submittedName>
        <fullName evidence="3">Glycosyltransferase family 1 protein</fullName>
    </submittedName>
</protein>
<reference evidence="4" key="1">
    <citation type="submission" date="2018-10" db="EMBL/GenBank/DDBJ databases">
        <title>FDA dAtabase for Regulatory Grade micrObial Sequences (FDA-ARGOS): Supporting development and validation of Infectious Disease Dx tests.</title>
        <authorList>
            <person name="Minogue T."/>
            <person name="Wolcott M."/>
            <person name="Wasieloski L."/>
            <person name="Aguilar W."/>
            <person name="Moore D."/>
            <person name="Tallon L."/>
            <person name="Sadzewicz L."/>
            <person name="Sengamalay N."/>
            <person name="Ott S."/>
            <person name="Godinez A."/>
            <person name="Nagaraj S."/>
            <person name="Vavikolanu K."/>
            <person name="Vyas G."/>
            <person name="Nadendla S."/>
            <person name="George J."/>
            <person name="Sichtig H."/>
        </authorList>
    </citation>
    <scope>NUCLEOTIDE SEQUENCE [LARGE SCALE GENOMIC DNA]</scope>
    <source>
        <strain evidence="4">FDAARGOS_343</strain>
    </source>
</reference>
<name>A0A553SMM7_NIACI</name>
<dbReference type="PANTHER" id="PTHR45947">
    <property type="entry name" value="SULFOQUINOVOSYL TRANSFERASE SQD2"/>
    <property type="match status" value="1"/>
</dbReference>
<feature type="domain" description="Glycosyltransferase subfamily 4-like N-terminal" evidence="2">
    <location>
        <begin position="14"/>
        <end position="207"/>
    </location>
</feature>
<evidence type="ECO:0000259" key="2">
    <source>
        <dbReference type="Pfam" id="PF13439"/>
    </source>
</evidence>